<dbReference type="PANTHER" id="PTHR24171">
    <property type="entry name" value="ANKYRIN REPEAT DOMAIN-CONTAINING PROTEIN 39-RELATED"/>
    <property type="match status" value="1"/>
</dbReference>
<feature type="repeat" description="ANK" evidence="3">
    <location>
        <begin position="150"/>
        <end position="182"/>
    </location>
</feature>
<feature type="compositionally biased region" description="Basic and acidic residues" evidence="4">
    <location>
        <begin position="285"/>
        <end position="300"/>
    </location>
</feature>
<dbReference type="Proteomes" id="UP001307889">
    <property type="component" value="Chromosome 3"/>
</dbReference>
<dbReference type="PRINTS" id="PR01415">
    <property type="entry name" value="ANKYRIN"/>
</dbReference>
<evidence type="ECO:0000313" key="5">
    <source>
        <dbReference type="EMBL" id="BES92322.1"/>
    </source>
</evidence>
<dbReference type="EMBL" id="AP028911">
    <property type="protein sequence ID" value="BES92322.1"/>
    <property type="molecule type" value="Genomic_DNA"/>
</dbReference>
<feature type="repeat" description="ANK" evidence="3">
    <location>
        <begin position="183"/>
        <end position="215"/>
    </location>
</feature>
<dbReference type="SUPFAM" id="SSF48403">
    <property type="entry name" value="Ankyrin repeat"/>
    <property type="match status" value="1"/>
</dbReference>
<evidence type="ECO:0000256" key="4">
    <source>
        <dbReference type="SAM" id="MobiDB-lite"/>
    </source>
</evidence>
<evidence type="ECO:0000256" key="2">
    <source>
        <dbReference type="ARBA" id="ARBA00023043"/>
    </source>
</evidence>
<dbReference type="InterPro" id="IPR002110">
    <property type="entry name" value="Ankyrin_rpt"/>
</dbReference>
<dbReference type="SMART" id="SM00248">
    <property type="entry name" value="ANK"/>
    <property type="match status" value="7"/>
</dbReference>
<feature type="repeat" description="ANK" evidence="3">
    <location>
        <begin position="99"/>
        <end position="131"/>
    </location>
</feature>
<name>A0ABN7AJ82_9HEMI</name>
<feature type="compositionally biased region" description="Basic and acidic residues" evidence="4">
    <location>
        <begin position="422"/>
        <end position="442"/>
    </location>
</feature>
<dbReference type="PROSITE" id="PS50088">
    <property type="entry name" value="ANK_REPEAT"/>
    <property type="match status" value="6"/>
</dbReference>
<organism evidence="5 6">
    <name type="scientific">Nesidiocoris tenuis</name>
    <dbReference type="NCBI Taxonomy" id="355587"/>
    <lineage>
        <taxon>Eukaryota</taxon>
        <taxon>Metazoa</taxon>
        <taxon>Ecdysozoa</taxon>
        <taxon>Arthropoda</taxon>
        <taxon>Hexapoda</taxon>
        <taxon>Insecta</taxon>
        <taxon>Pterygota</taxon>
        <taxon>Neoptera</taxon>
        <taxon>Paraneoptera</taxon>
        <taxon>Hemiptera</taxon>
        <taxon>Heteroptera</taxon>
        <taxon>Panheteroptera</taxon>
        <taxon>Cimicomorpha</taxon>
        <taxon>Miridae</taxon>
        <taxon>Dicyphina</taxon>
        <taxon>Nesidiocoris</taxon>
    </lineage>
</organism>
<dbReference type="PROSITE" id="PS50297">
    <property type="entry name" value="ANK_REP_REGION"/>
    <property type="match status" value="4"/>
</dbReference>
<evidence type="ECO:0000256" key="3">
    <source>
        <dbReference type="PROSITE-ProRule" id="PRU00023"/>
    </source>
</evidence>
<gene>
    <name evidence="5" type="ORF">NTJ_05130</name>
</gene>
<dbReference type="PANTHER" id="PTHR24171:SF8">
    <property type="entry name" value="BRCA1-ASSOCIATED RING DOMAIN PROTEIN 1"/>
    <property type="match status" value="1"/>
</dbReference>
<keyword evidence="2 3" id="KW-0040">ANK repeat</keyword>
<dbReference type="Gene3D" id="1.25.40.20">
    <property type="entry name" value="Ankyrin repeat-containing domain"/>
    <property type="match status" value="2"/>
</dbReference>
<feature type="compositionally biased region" description="Polar residues" evidence="4">
    <location>
        <begin position="450"/>
        <end position="469"/>
    </location>
</feature>
<dbReference type="Pfam" id="PF12796">
    <property type="entry name" value="Ank_2"/>
    <property type="match status" value="2"/>
</dbReference>
<accession>A0ABN7AJ82</accession>
<proteinExistence type="predicted"/>
<keyword evidence="6" id="KW-1185">Reference proteome</keyword>
<evidence type="ECO:0000256" key="1">
    <source>
        <dbReference type="ARBA" id="ARBA00022737"/>
    </source>
</evidence>
<evidence type="ECO:0000313" key="6">
    <source>
        <dbReference type="Proteomes" id="UP001307889"/>
    </source>
</evidence>
<reference evidence="5 6" key="1">
    <citation type="submission" date="2023-09" db="EMBL/GenBank/DDBJ databases">
        <title>Nesidiocoris tenuis whole genome shotgun sequence.</title>
        <authorList>
            <person name="Shibata T."/>
            <person name="Shimoda M."/>
            <person name="Kobayashi T."/>
            <person name="Uehara T."/>
        </authorList>
    </citation>
    <scope>NUCLEOTIDE SEQUENCE [LARGE SCALE GENOMIC DNA]</scope>
    <source>
        <strain evidence="5 6">Japan</strain>
    </source>
</reference>
<keyword evidence="1" id="KW-0677">Repeat</keyword>
<feature type="repeat" description="ANK" evidence="3">
    <location>
        <begin position="65"/>
        <end position="97"/>
    </location>
</feature>
<feature type="repeat" description="ANK" evidence="3">
    <location>
        <begin position="216"/>
        <end position="248"/>
    </location>
</feature>
<protein>
    <submittedName>
        <fullName evidence="5">Ankyrin repeat</fullName>
    </submittedName>
</protein>
<feature type="region of interest" description="Disordered" evidence="4">
    <location>
        <begin position="414"/>
        <end position="480"/>
    </location>
</feature>
<feature type="region of interest" description="Disordered" evidence="4">
    <location>
        <begin position="276"/>
        <end position="315"/>
    </location>
</feature>
<feature type="repeat" description="ANK" evidence="3">
    <location>
        <begin position="33"/>
        <end position="53"/>
    </location>
</feature>
<sequence length="580" mass="62754">MLEDELRTAAAVGVLDDVLTLLQRGADFAPDSSGRTPLHLAAAAGSSDIVAKLASPSNVNQTDAVGRSALQIAATGGHVEVVNVLLKCGANPNIRDNLHGNAPLHEASWHGFSETVRALCNGGGGVIDKDAPVADVAIGTKADPDVRNSAGFFPLHLACQAGHNQSCRELLLAGADPDVQNNYGDTALHTSARYGHAGVARILISATCRVSDQNKNGDTALHIAAAMGRRKLTTILLEAGCDKTIRNKQYETACDIATRKDLNEIITILQNVKPSKSSKKKSAKKTSETSDSDKKSKESRQLVSVPHAHDPRACSSSVRWSPYGCHYYPDPSSFPQPKLDSLPGEPLSKGEQYYLDLAGNIRKGPVGVGLTCYCANFLRDMETRLERNNLELKHRIKLTRQQLEDRVERTEGLLSEMLQTRGRSEKKEKRKGRDKDNREMRQKRSHSVDLLQNTPTVDKGTTSNSSRKSTPILPPPPDPEEMAQVEARLKELSVRAEAIEKTEWLLAATAAASSSVSAPSAVAPSSSTPVVYAPPRSRLALYDPHPPSFECLSDPDEIKSCPLEVPETHNDHGHNLSNIV</sequence>
<dbReference type="InterPro" id="IPR036770">
    <property type="entry name" value="Ankyrin_rpt-contain_sf"/>
</dbReference>